<dbReference type="NCBIfam" id="NF003673">
    <property type="entry name" value="PRK05298.1"/>
    <property type="match status" value="1"/>
</dbReference>
<protein>
    <recommendedName>
        <fullName evidence="12 13">UvrABC system protein B</fullName>
        <shortName evidence="13">Protein UvrB</shortName>
    </recommendedName>
    <alternativeName>
        <fullName evidence="13">Excinuclease ABC subunit B</fullName>
    </alternativeName>
</protein>
<dbReference type="AlphaFoldDB" id="A0A7X4WDB9"/>
<dbReference type="HAMAP" id="MF_00204">
    <property type="entry name" value="UvrB"/>
    <property type="match status" value="1"/>
</dbReference>
<dbReference type="SMART" id="SM00490">
    <property type="entry name" value="HELICc"/>
    <property type="match status" value="1"/>
</dbReference>
<evidence type="ECO:0000256" key="5">
    <source>
        <dbReference type="ARBA" id="ARBA00022763"/>
    </source>
</evidence>
<dbReference type="GO" id="GO:0009432">
    <property type="term" value="P:SOS response"/>
    <property type="evidence" value="ECO:0007669"/>
    <property type="project" value="UniProtKB-UniRule"/>
</dbReference>
<dbReference type="PROSITE" id="PS50151">
    <property type="entry name" value="UVR"/>
    <property type="match status" value="1"/>
</dbReference>
<organism evidence="19 20">
    <name type="scientific">Photobacterium halotolerans</name>
    <dbReference type="NCBI Taxonomy" id="265726"/>
    <lineage>
        <taxon>Bacteria</taxon>
        <taxon>Pseudomonadati</taxon>
        <taxon>Pseudomonadota</taxon>
        <taxon>Gammaproteobacteria</taxon>
        <taxon>Vibrionales</taxon>
        <taxon>Vibrionaceae</taxon>
        <taxon>Photobacterium</taxon>
    </lineage>
</organism>
<keyword evidence="10 13" id="KW-0742">SOS response</keyword>
<dbReference type="Gene3D" id="3.40.50.300">
    <property type="entry name" value="P-loop containing nucleotide triphosphate hydrolases"/>
    <property type="match status" value="3"/>
</dbReference>
<dbReference type="InterPro" id="IPR036876">
    <property type="entry name" value="UVR_dom_sf"/>
</dbReference>
<sequence length="673" mass="76500">MSKSFNLASAFAPAGDQPTAIQQLLEGLDSGLAHQTLLGVTGSGKTFTMANVIASADRPTLILAPNKTLAAQLYGEMKEFFPDNAVEYFVSYYDYYQPEAYVPSTDTFIEKDSSVNAHIEQMRLSATKALMERRDVVIIASVSAIYGLGDPDSYLKMMLHVRRGDMLDQRDILRRLAELQYTRNDLAFERGNFRVRGEVIDIFPAESDHDAIRIELFDDEVDCISRFDPLTGAIIQKDMPRATIYPKTHYVTPRERILEAVEKIKVDLAIRRQQLIDNNKLVEEQRIAQRTQFDLEMMHELGFCSGIENYSRYLSGRAEGEPPPTLFDYLPPDGLLIIDESHVTVSQIGAMYRGDRSRKENLVEYGFRLPSALDNRPLKFEEFESLAPQTIYVSATPGDYEKNKSGNDIAEQVVRPTGLLDPVIEVRPVSTQVDDLLSEIRLRAAINERVLVTTLTKRMAEDLTEYLDEHGVRVRYLHSDIDTVERVEIIRDLRLGEFDVLVGINLLREGLDMPEVSLVAILDADKEGFLRSERSLIQTIGRAARNLSGKAILYADRITGSMQRAMTETERRREKQDAYNKERGIEPKALNKQVADIMELGKGRTRRASKAEQLHKVAERRGSYNLMSPQELETEIQKLEAQMYDMAQELEFEKAAQLRDQIHSLREQFIANS</sequence>
<feature type="domain" description="UVR" evidence="16">
    <location>
        <begin position="633"/>
        <end position="668"/>
    </location>
</feature>
<dbReference type="InterPro" id="IPR027417">
    <property type="entry name" value="P-loop_NTPase"/>
</dbReference>
<dbReference type="Pfam" id="PF04851">
    <property type="entry name" value="ResIII"/>
    <property type="match status" value="1"/>
</dbReference>
<dbReference type="Pfam" id="PF02151">
    <property type="entry name" value="UVR"/>
    <property type="match status" value="1"/>
</dbReference>
<evidence type="ECO:0000256" key="1">
    <source>
        <dbReference type="ARBA" id="ARBA00004496"/>
    </source>
</evidence>
<dbReference type="Gene3D" id="4.10.860.10">
    <property type="entry name" value="UVR domain"/>
    <property type="match status" value="1"/>
</dbReference>
<evidence type="ECO:0000256" key="10">
    <source>
        <dbReference type="ARBA" id="ARBA00023236"/>
    </source>
</evidence>
<evidence type="ECO:0000256" key="13">
    <source>
        <dbReference type="HAMAP-Rule" id="MF_00204"/>
    </source>
</evidence>
<dbReference type="InterPro" id="IPR004807">
    <property type="entry name" value="UvrB"/>
</dbReference>
<dbReference type="InterPro" id="IPR024759">
    <property type="entry name" value="UvrB_YAD/RRR_dom"/>
</dbReference>
<accession>A0A7X4WDB9</accession>
<evidence type="ECO:0000313" key="20">
    <source>
        <dbReference type="Proteomes" id="UP000465712"/>
    </source>
</evidence>
<evidence type="ECO:0000256" key="15">
    <source>
        <dbReference type="SAM" id="MobiDB-lite"/>
    </source>
</evidence>
<feature type="domain" description="Helicase ATP-binding" evidence="17">
    <location>
        <begin position="26"/>
        <end position="159"/>
    </location>
</feature>
<dbReference type="CDD" id="cd18790">
    <property type="entry name" value="SF2_C_UvrB"/>
    <property type="match status" value="1"/>
</dbReference>
<dbReference type="InterPro" id="IPR001650">
    <property type="entry name" value="Helicase_C-like"/>
</dbReference>
<evidence type="ECO:0000256" key="6">
    <source>
        <dbReference type="ARBA" id="ARBA00022769"/>
    </source>
</evidence>
<feature type="region of interest" description="Disordered" evidence="15">
    <location>
        <begin position="564"/>
        <end position="583"/>
    </location>
</feature>
<dbReference type="PANTHER" id="PTHR24029">
    <property type="entry name" value="UVRABC SYSTEM PROTEIN B"/>
    <property type="match status" value="1"/>
</dbReference>
<name>A0A7X4WDB9_9GAMM</name>
<evidence type="ECO:0000256" key="8">
    <source>
        <dbReference type="ARBA" id="ARBA00022881"/>
    </source>
</evidence>
<dbReference type="CDD" id="cd17916">
    <property type="entry name" value="DEXHc_UvrB"/>
    <property type="match status" value="1"/>
</dbReference>
<comment type="domain">
    <text evidence="13">The beta-hairpin motif is involved in DNA binding.</text>
</comment>
<keyword evidence="5 13" id="KW-0227">DNA damage</keyword>
<comment type="subcellular location">
    <subcellularLocation>
        <location evidence="1 13 14">Cytoplasm</location>
    </subcellularLocation>
</comment>
<comment type="function">
    <text evidence="13">The UvrABC repair system catalyzes the recognition and processing of DNA lesions. A damage recognition complex composed of 2 UvrA and 2 UvrB subunits scans DNA for abnormalities. Upon binding of the UvrA(2)B(2) complex to a putative damaged site, the DNA wraps around one UvrB monomer. DNA wrap is dependent on ATP binding by UvrB and probably causes local melting of the DNA helix, facilitating insertion of UvrB beta-hairpin between the DNA strands. Then UvrB probes one DNA strand for the presence of a lesion. If a lesion is found the UvrA subunits dissociate and the UvrB-DNA preincision complex is formed. This complex is subsequently bound by UvrC and the second UvrB is released. If no lesion is found, the DNA wraps around the other UvrB subunit that will check the other stand for damage.</text>
</comment>
<dbReference type="SUPFAM" id="SSF52540">
    <property type="entry name" value="P-loop containing nucleoside triphosphate hydrolases"/>
    <property type="match status" value="2"/>
</dbReference>
<gene>
    <name evidence="13 19" type="primary">uvrB</name>
    <name evidence="19" type="ORF">CAG72_15295</name>
</gene>
<evidence type="ECO:0000256" key="11">
    <source>
        <dbReference type="ARBA" id="ARBA00026033"/>
    </source>
</evidence>
<dbReference type="GO" id="GO:0016887">
    <property type="term" value="F:ATP hydrolysis activity"/>
    <property type="evidence" value="ECO:0007669"/>
    <property type="project" value="InterPro"/>
</dbReference>
<feature type="binding site" evidence="13">
    <location>
        <begin position="39"/>
        <end position="46"/>
    </location>
    <ligand>
        <name>ATP</name>
        <dbReference type="ChEBI" id="CHEBI:30616"/>
    </ligand>
</feature>
<evidence type="ECO:0000256" key="2">
    <source>
        <dbReference type="ARBA" id="ARBA00008533"/>
    </source>
</evidence>
<dbReference type="InterPro" id="IPR041471">
    <property type="entry name" value="UvrB_inter"/>
</dbReference>
<feature type="domain" description="Helicase C-terminal" evidence="18">
    <location>
        <begin position="432"/>
        <end position="598"/>
    </location>
</feature>
<dbReference type="GO" id="GO:0009381">
    <property type="term" value="F:excinuclease ABC activity"/>
    <property type="evidence" value="ECO:0007669"/>
    <property type="project" value="UniProtKB-UniRule"/>
</dbReference>
<keyword evidence="8 13" id="KW-0267">Excision nuclease</keyword>
<evidence type="ECO:0000256" key="7">
    <source>
        <dbReference type="ARBA" id="ARBA00022840"/>
    </source>
</evidence>
<dbReference type="NCBIfam" id="TIGR00631">
    <property type="entry name" value="uvrb"/>
    <property type="match status" value="1"/>
</dbReference>
<dbReference type="Pfam" id="PF00271">
    <property type="entry name" value="Helicase_C"/>
    <property type="match status" value="1"/>
</dbReference>
<feature type="short sequence motif" description="Beta-hairpin" evidence="13">
    <location>
        <begin position="92"/>
        <end position="115"/>
    </location>
</feature>
<comment type="subunit">
    <text evidence="11 13 14">Forms a heterotetramer with UvrA during the search for lesions. Interacts with UvrC in an incision complex.</text>
</comment>
<dbReference type="SUPFAM" id="SSF46600">
    <property type="entry name" value="C-terminal UvrC-binding domain of UvrB"/>
    <property type="match status" value="1"/>
</dbReference>
<dbReference type="Pfam" id="PF12344">
    <property type="entry name" value="UvrB"/>
    <property type="match status" value="1"/>
</dbReference>
<evidence type="ECO:0000259" key="18">
    <source>
        <dbReference type="PROSITE" id="PS51194"/>
    </source>
</evidence>
<dbReference type="SMART" id="SM00487">
    <property type="entry name" value="DEXDc"/>
    <property type="match status" value="1"/>
</dbReference>
<dbReference type="GO" id="GO:0006289">
    <property type="term" value="P:nucleotide-excision repair"/>
    <property type="evidence" value="ECO:0007669"/>
    <property type="project" value="UniProtKB-UniRule"/>
</dbReference>
<keyword evidence="7 13" id="KW-0067">ATP-binding</keyword>
<evidence type="ECO:0000259" key="17">
    <source>
        <dbReference type="PROSITE" id="PS51192"/>
    </source>
</evidence>
<evidence type="ECO:0000256" key="14">
    <source>
        <dbReference type="RuleBase" id="RU003587"/>
    </source>
</evidence>
<dbReference type="PROSITE" id="PS51194">
    <property type="entry name" value="HELICASE_CTER"/>
    <property type="match status" value="1"/>
</dbReference>
<evidence type="ECO:0000259" key="16">
    <source>
        <dbReference type="PROSITE" id="PS50151"/>
    </source>
</evidence>
<dbReference type="InterPro" id="IPR001943">
    <property type="entry name" value="UVR_dom"/>
</dbReference>
<evidence type="ECO:0000313" key="19">
    <source>
        <dbReference type="EMBL" id="NAW66578.1"/>
    </source>
</evidence>
<evidence type="ECO:0000256" key="12">
    <source>
        <dbReference type="ARBA" id="ARBA00029504"/>
    </source>
</evidence>
<dbReference type="RefSeq" id="WP_161446028.1">
    <property type="nucleotide sequence ID" value="NZ_WXWW01000223.1"/>
</dbReference>
<dbReference type="Pfam" id="PF17757">
    <property type="entry name" value="UvrB_inter"/>
    <property type="match status" value="1"/>
</dbReference>
<keyword evidence="4 13" id="KW-0547">Nucleotide-binding</keyword>
<keyword evidence="9 13" id="KW-0234">DNA repair</keyword>
<dbReference type="PROSITE" id="PS51192">
    <property type="entry name" value="HELICASE_ATP_BIND_1"/>
    <property type="match status" value="1"/>
</dbReference>
<dbReference type="GO" id="GO:0009380">
    <property type="term" value="C:excinuclease repair complex"/>
    <property type="evidence" value="ECO:0007669"/>
    <property type="project" value="InterPro"/>
</dbReference>
<dbReference type="EMBL" id="WXWW01000223">
    <property type="protein sequence ID" value="NAW66578.1"/>
    <property type="molecule type" value="Genomic_DNA"/>
</dbReference>
<dbReference type="GO" id="GO:0005524">
    <property type="term" value="F:ATP binding"/>
    <property type="evidence" value="ECO:0007669"/>
    <property type="project" value="UniProtKB-UniRule"/>
</dbReference>
<evidence type="ECO:0000256" key="3">
    <source>
        <dbReference type="ARBA" id="ARBA00022490"/>
    </source>
</evidence>
<dbReference type="Proteomes" id="UP000465712">
    <property type="component" value="Unassembled WGS sequence"/>
</dbReference>
<proteinExistence type="inferred from homology"/>
<dbReference type="FunFam" id="3.40.50.300:FF:000257">
    <property type="entry name" value="UvrABC system protein B"/>
    <property type="match status" value="1"/>
</dbReference>
<dbReference type="InterPro" id="IPR014001">
    <property type="entry name" value="Helicase_ATP-bd"/>
</dbReference>
<feature type="compositionally biased region" description="Basic and acidic residues" evidence="15">
    <location>
        <begin position="567"/>
        <end position="583"/>
    </location>
</feature>
<keyword evidence="3 13" id="KW-0963">Cytoplasm</keyword>
<evidence type="ECO:0000256" key="4">
    <source>
        <dbReference type="ARBA" id="ARBA00022741"/>
    </source>
</evidence>
<keyword evidence="6 13" id="KW-0228">DNA excision</keyword>
<comment type="similarity">
    <text evidence="2 13 14">Belongs to the UvrB family.</text>
</comment>
<comment type="caution">
    <text evidence="19">The sequence shown here is derived from an EMBL/GenBank/DDBJ whole genome shotgun (WGS) entry which is preliminary data.</text>
</comment>
<dbReference type="PANTHER" id="PTHR24029:SF0">
    <property type="entry name" value="UVRABC SYSTEM PROTEIN B"/>
    <property type="match status" value="1"/>
</dbReference>
<reference evidence="19 20" key="1">
    <citation type="submission" date="2017-05" db="EMBL/GenBank/DDBJ databases">
        <title>High clonality and local adaptation shapes Vibrionaceae linages within an endangered oasis.</title>
        <authorList>
            <person name="Vazquez-Rosas-Landa M."/>
        </authorList>
    </citation>
    <scope>NUCLEOTIDE SEQUENCE [LARGE SCALE GENOMIC DNA]</scope>
    <source>
        <strain evidence="19 20">P46_P4S1P180</strain>
    </source>
</reference>
<dbReference type="InterPro" id="IPR006935">
    <property type="entry name" value="Helicase/UvrB_N"/>
</dbReference>
<dbReference type="GO" id="GO:0005737">
    <property type="term" value="C:cytoplasm"/>
    <property type="evidence" value="ECO:0007669"/>
    <property type="project" value="UniProtKB-SubCell"/>
</dbReference>
<evidence type="ECO:0000256" key="9">
    <source>
        <dbReference type="ARBA" id="ARBA00023204"/>
    </source>
</evidence>
<dbReference type="GO" id="GO:0003677">
    <property type="term" value="F:DNA binding"/>
    <property type="evidence" value="ECO:0007669"/>
    <property type="project" value="UniProtKB-UniRule"/>
</dbReference>
<dbReference type="FunFam" id="3.40.50.300:FF:000477">
    <property type="entry name" value="UvrABC system protein B"/>
    <property type="match status" value="1"/>
</dbReference>